<name>A0A0F8ZEX2_9ZZZZ</name>
<protein>
    <submittedName>
        <fullName evidence="1">Uncharacterized protein</fullName>
    </submittedName>
</protein>
<feature type="non-terminal residue" evidence="1">
    <location>
        <position position="1"/>
    </location>
</feature>
<dbReference type="EMBL" id="LAZR01048252">
    <property type="protein sequence ID" value="KKK92347.1"/>
    <property type="molecule type" value="Genomic_DNA"/>
</dbReference>
<comment type="caution">
    <text evidence="1">The sequence shown here is derived from an EMBL/GenBank/DDBJ whole genome shotgun (WGS) entry which is preliminary data.</text>
</comment>
<organism evidence="1">
    <name type="scientific">marine sediment metagenome</name>
    <dbReference type="NCBI Taxonomy" id="412755"/>
    <lineage>
        <taxon>unclassified sequences</taxon>
        <taxon>metagenomes</taxon>
        <taxon>ecological metagenomes</taxon>
    </lineage>
</organism>
<proteinExistence type="predicted"/>
<dbReference type="AlphaFoldDB" id="A0A0F8ZEX2"/>
<sequence length="138" mass="15282">SDDPDAIEQLQGRIAILEAERERIKAYNVSCRKGARNVSLLDDKQAATLKEVAQVASYQLGKNGAYPSYALSNLSGNIAQQKKRLAQLSGTSDTSTRCYACHRKNPKPRNCFYCSKPVNLCGHCAHKPEYSICEVDCR</sequence>
<accession>A0A0F8ZEX2</accession>
<reference evidence="1" key="1">
    <citation type="journal article" date="2015" name="Nature">
        <title>Complex archaea that bridge the gap between prokaryotes and eukaryotes.</title>
        <authorList>
            <person name="Spang A."/>
            <person name="Saw J.H."/>
            <person name="Jorgensen S.L."/>
            <person name="Zaremba-Niedzwiedzka K."/>
            <person name="Martijn J."/>
            <person name="Lind A.E."/>
            <person name="van Eijk R."/>
            <person name="Schleper C."/>
            <person name="Guy L."/>
            <person name="Ettema T.J."/>
        </authorList>
    </citation>
    <scope>NUCLEOTIDE SEQUENCE</scope>
</reference>
<gene>
    <name evidence="1" type="ORF">LCGC14_2703880</name>
</gene>
<evidence type="ECO:0000313" key="1">
    <source>
        <dbReference type="EMBL" id="KKK92347.1"/>
    </source>
</evidence>